<protein>
    <recommendedName>
        <fullName evidence="5">Pentatricopeptide repeat-containing protein</fullName>
    </recommendedName>
</protein>
<name>A0AAN7GLQ8_9MYRT</name>
<dbReference type="InterPro" id="IPR046960">
    <property type="entry name" value="PPR_At4g14850-like_plant"/>
</dbReference>
<dbReference type="PROSITE" id="PS51375">
    <property type="entry name" value="PPR"/>
    <property type="match status" value="3"/>
</dbReference>
<dbReference type="InterPro" id="IPR046848">
    <property type="entry name" value="E_motif"/>
</dbReference>
<dbReference type="NCBIfam" id="TIGR00756">
    <property type="entry name" value="PPR"/>
    <property type="match status" value="4"/>
</dbReference>
<dbReference type="FunFam" id="1.25.40.10:FF:000351">
    <property type="entry name" value="Pentatricopeptide repeat-containing protein"/>
    <property type="match status" value="1"/>
</dbReference>
<organism evidence="3 4">
    <name type="scientific">Trapa incisa</name>
    <dbReference type="NCBI Taxonomy" id="236973"/>
    <lineage>
        <taxon>Eukaryota</taxon>
        <taxon>Viridiplantae</taxon>
        <taxon>Streptophyta</taxon>
        <taxon>Embryophyta</taxon>
        <taxon>Tracheophyta</taxon>
        <taxon>Spermatophyta</taxon>
        <taxon>Magnoliopsida</taxon>
        <taxon>eudicotyledons</taxon>
        <taxon>Gunneridae</taxon>
        <taxon>Pentapetalae</taxon>
        <taxon>rosids</taxon>
        <taxon>malvids</taxon>
        <taxon>Myrtales</taxon>
        <taxon>Lythraceae</taxon>
        <taxon>Trapa</taxon>
    </lineage>
</organism>
<accession>A0AAN7GLQ8</accession>
<dbReference type="GO" id="GO:0003723">
    <property type="term" value="F:RNA binding"/>
    <property type="evidence" value="ECO:0007669"/>
    <property type="project" value="InterPro"/>
</dbReference>
<dbReference type="Pfam" id="PF20431">
    <property type="entry name" value="E_motif"/>
    <property type="match status" value="1"/>
</dbReference>
<dbReference type="PANTHER" id="PTHR47926">
    <property type="entry name" value="PENTATRICOPEPTIDE REPEAT-CONTAINING PROTEIN"/>
    <property type="match status" value="1"/>
</dbReference>
<evidence type="ECO:0000313" key="4">
    <source>
        <dbReference type="Proteomes" id="UP001345219"/>
    </source>
</evidence>
<evidence type="ECO:0000256" key="1">
    <source>
        <dbReference type="ARBA" id="ARBA00022737"/>
    </source>
</evidence>
<keyword evidence="4" id="KW-1185">Reference proteome</keyword>
<comment type="caution">
    <text evidence="3">The sequence shown here is derived from an EMBL/GenBank/DDBJ whole genome shotgun (WGS) entry which is preliminary data.</text>
</comment>
<evidence type="ECO:0000313" key="3">
    <source>
        <dbReference type="EMBL" id="KAK4746566.1"/>
    </source>
</evidence>
<dbReference type="Pfam" id="PF13041">
    <property type="entry name" value="PPR_2"/>
    <property type="match status" value="3"/>
</dbReference>
<dbReference type="Gene3D" id="3.80.10.10">
    <property type="entry name" value="Ribonuclease Inhibitor"/>
    <property type="match status" value="1"/>
</dbReference>
<dbReference type="Pfam" id="PF01535">
    <property type="entry name" value="PPR"/>
    <property type="match status" value="2"/>
</dbReference>
<dbReference type="Proteomes" id="UP001345219">
    <property type="component" value="Chromosome 20"/>
</dbReference>
<dbReference type="Gene3D" id="1.25.40.10">
    <property type="entry name" value="Tetratricopeptide repeat domain"/>
    <property type="match status" value="3"/>
</dbReference>
<dbReference type="InterPro" id="IPR011990">
    <property type="entry name" value="TPR-like_helical_dom_sf"/>
</dbReference>
<feature type="repeat" description="PPR" evidence="2">
    <location>
        <begin position="208"/>
        <end position="242"/>
    </location>
</feature>
<proteinExistence type="predicted"/>
<dbReference type="AlphaFoldDB" id="A0AAN7GLQ8"/>
<dbReference type="EMBL" id="JAXIOK010000020">
    <property type="protein sequence ID" value="KAK4746566.1"/>
    <property type="molecule type" value="Genomic_DNA"/>
</dbReference>
<evidence type="ECO:0008006" key="5">
    <source>
        <dbReference type="Google" id="ProtNLM"/>
    </source>
</evidence>
<dbReference type="InterPro" id="IPR032675">
    <property type="entry name" value="LRR_dom_sf"/>
</dbReference>
<dbReference type="FunFam" id="1.25.40.10:FF:000090">
    <property type="entry name" value="Pentatricopeptide repeat-containing protein, chloroplastic"/>
    <property type="match status" value="1"/>
</dbReference>
<feature type="repeat" description="PPR" evidence="2">
    <location>
        <begin position="5"/>
        <end position="39"/>
    </location>
</feature>
<sequence>MTGPNLVTYNALISGFVENQLPDKAFEALKMLLHKGIVPDKFTFVMLSGVCPESDNFVIASLLHCMAIKLNLDSSHFVGNLLMTMYSKFSLISSVDIAFGCIKDRDVISWNTLIAAYSQCNDHLKGLGVFREMNSTINIHPDGFTFASVLAACAGLASIHQGKQVHAHLLRNNLLSDVGVYNALVSMYSKCGCLNYASNSFSTMHSPNLVSWNTIIAGFGNHGLGERAFEIFELMLESGFRPDVVTFSGLLVACNHAGLVDKGLSYFHSMKEEYGISPGIEHFSCLIDMLGRAGRLKEAEDYITKYDFGNDPIILGSLLSACRLHGDISIGELLAQKLIELKPVTTSPYVLLSSLYALDEAWDSVLEVRRLLKISGLKKEPGYSIIEVEGTLKKFTNEDLLDTSGDLESQTHLDLSCTKVTALPNYDGQLGRLEYLYWTRVEELRDATGELKSLRDLNLSLTLKLNMLPNSIEIHPSTSQHVFEVRAHIATEMRFPDFSNLKSL</sequence>
<dbReference type="PANTHER" id="PTHR47926:SF452">
    <property type="entry name" value="PENTATRICOPEPTIDE REPEAT-CONTAINING PROTEIN"/>
    <property type="match status" value="1"/>
</dbReference>
<feature type="repeat" description="PPR" evidence="2">
    <location>
        <begin position="106"/>
        <end position="136"/>
    </location>
</feature>
<keyword evidence="1" id="KW-0677">Repeat</keyword>
<gene>
    <name evidence="3" type="ORF">SAY87_025603</name>
</gene>
<reference evidence="3 4" key="1">
    <citation type="journal article" date="2023" name="Hortic Res">
        <title>Pangenome of water caltrop reveals structural variations and asymmetric subgenome divergence after allopolyploidization.</title>
        <authorList>
            <person name="Zhang X."/>
            <person name="Chen Y."/>
            <person name="Wang L."/>
            <person name="Yuan Y."/>
            <person name="Fang M."/>
            <person name="Shi L."/>
            <person name="Lu R."/>
            <person name="Comes H.P."/>
            <person name="Ma Y."/>
            <person name="Chen Y."/>
            <person name="Huang G."/>
            <person name="Zhou Y."/>
            <person name="Zheng Z."/>
            <person name="Qiu Y."/>
        </authorList>
    </citation>
    <scope>NUCLEOTIDE SEQUENCE [LARGE SCALE GENOMIC DNA]</scope>
    <source>
        <tissue evidence="3">Roots</tissue>
    </source>
</reference>
<evidence type="ECO:0000256" key="2">
    <source>
        <dbReference type="PROSITE-ProRule" id="PRU00708"/>
    </source>
</evidence>
<dbReference type="InterPro" id="IPR002885">
    <property type="entry name" value="PPR_rpt"/>
</dbReference>
<dbReference type="GO" id="GO:0009451">
    <property type="term" value="P:RNA modification"/>
    <property type="evidence" value="ECO:0007669"/>
    <property type="project" value="InterPro"/>
</dbReference>